<feature type="transmembrane region" description="Helical" evidence="1">
    <location>
        <begin position="123"/>
        <end position="147"/>
    </location>
</feature>
<reference evidence="2 3" key="1">
    <citation type="submission" date="2007-05" db="EMBL/GenBank/DDBJ databases">
        <title>Complete sequence of chromosome of Acidiphilium cryptum JF-5.</title>
        <authorList>
            <consortium name="US DOE Joint Genome Institute"/>
            <person name="Copeland A."/>
            <person name="Lucas S."/>
            <person name="Lapidus A."/>
            <person name="Barry K."/>
            <person name="Detter J.C."/>
            <person name="Glavina del Rio T."/>
            <person name="Hammon N."/>
            <person name="Israni S."/>
            <person name="Dalin E."/>
            <person name="Tice H."/>
            <person name="Pitluck S."/>
            <person name="Sims D."/>
            <person name="Brettin T."/>
            <person name="Bruce D."/>
            <person name="Han C."/>
            <person name="Schmutz J."/>
            <person name="Larimer F."/>
            <person name="Land M."/>
            <person name="Hauser L."/>
            <person name="Kyrpides N."/>
            <person name="Kim E."/>
            <person name="Magnuson T."/>
            <person name="Richardson P."/>
        </authorList>
    </citation>
    <scope>NUCLEOTIDE SEQUENCE [LARGE SCALE GENOMIC DNA]</scope>
    <source>
        <strain evidence="2 3">JF-5</strain>
    </source>
</reference>
<sequence>MQTEDLITALAGDLRPVRRLPSPAGLLARWLAVTLPALALITLIMGPRPDLGAILAGPGFLAAEALGALTALLAAHAAFCAGRPDQPGWKPALPALALLLWLGELGRQCAVLGLRGADGALRLHLDLVCVPAIAIASLVPAAAMVALLREGAAFRRGPAGLCGALAACAAAEVALRLFHCSVNLVTLLAWQMGSMLALALIGGLVSSRLLRALSAPARRPRAAL</sequence>
<protein>
    <recommendedName>
        <fullName evidence="4">DUF1109 domain-containing protein</fullName>
    </recommendedName>
</protein>
<dbReference type="AlphaFoldDB" id="A5FXH4"/>
<dbReference type="EMBL" id="CP000697">
    <property type="protein sequence ID" value="ABQ30306.1"/>
    <property type="molecule type" value="Genomic_DNA"/>
</dbReference>
<accession>A5FXH4</accession>
<organism evidence="2 3">
    <name type="scientific">Acidiphilium cryptum (strain JF-5)</name>
    <dbReference type="NCBI Taxonomy" id="349163"/>
    <lineage>
        <taxon>Bacteria</taxon>
        <taxon>Pseudomonadati</taxon>
        <taxon>Pseudomonadota</taxon>
        <taxon>Alphaproteobacteria</taxon>
        <taxon>Acetobacterales</taxon>
        <taxon>Acidocellaceae</taxon>
        <taxon>Acidiphilium</taxon>
    </lineage>
</organism>
<name>A5FXH4_ACICJ</name>
<dbReference type="InterPro" id="IPR009495">
    <property type="entry name" value="NrsF"/>
</dbReference>
<dbReference type="Proteomes" id="UP000000245">
    <property type="component" value="Chromosome"/>
</dbReference>
<keyword evidence="1" id="KW-0812">Transmembrane</keyword>
<dbReference type="eggNOG" id="COG4944">
    <property type="taxonomic scope" value="Bacteria"/>
</dbReference>
<keyword evidence="1" id="KW-0472">Membrane</keyword>
<feature type="transmembrane region" description="Helical" evidence="1">
    <location>
        <begin position="51"/>
        <end position="75"/>
    </location>
</feature>
<proteinExistence type="predicted"/>
<dbReference type="HOGENOM" id="CLU_109314_0_0_5"/>
<feature type="transmembrane region" description="Helical" evidence="1">
    <location>
        <begin position="26"/>
        <end position="45"/>
    </location>
</feature>
<keyword evidence="3" id="KW-1185">Reference proteome</keyword>
<feature type="transmembrane region" description="Helical" evidence="1">
    <location>
        <begin position="190"/>
        <end position="210"/>
    </location>
</feature>
<evidence type="ECO:0000256" key="1">
    <source>
        <dbReference type="SAM" id="Phobius"/>
    </source>
</evidence>
<evidence type="ECO:0000313" key="2">
    <source>
        <dbReference type="EMBL" id="ABQ30306.1"/>
    </source>
</evidence>
<keyword evidence="1" id="KW-1133">Transmembrane helix</keyword>
<dbReference type="KEGG" id="acr:Acry_1091"/>
<dbReference type="Pfam" id="PF06532">
    <property type="entry name" value="NrsF"/>
    <property type="match status" value="1"/>
</dbReference>
<evidence type="ECO:0000313" key="3">
    <source>
        <dbReference type="Proteomes" id="UP000000245"/>
    </source>
</evidence>
<feature type="transmembrane region" description="Helical" evidence="1">
    <location>
        <begin position="159"/>
        <end position="178"/>
    </location>
</feature>
<gene>
    <name evidence="2" type="ordered locus">Acry_1091</name>
</gene>
<dbReference type="STRING" id="349163.Acry_1091"/>
<evidence type="ECO:0008006" key="4">
    <source>
        <dbReference type="Google" id="ProtNLM"/>
    </source>
</evidence>
<dbReference type="RefSeq" id="WP_011941983.1">
    <property type="nucleotide sequence ID" value="NC_009484.1"/>
</dbReference>